<feature type="binding site" evidence="1">
    <location>
        <position position="102"/>
    </location>
    <ligand>
        <name>shikimate</name>
        <dbReference type="ChEBI" id="CHEBI:36208"/>
    </ligand>
</feature>
<dbReference type="GO" id="GO:0019632">
    <property type="term" value="P:shikimate metabolic process"/>
    <property type="evidence" value="ECO:0007669"/>
    <property type="project" value="TreeGrafter"/>
</dbReference>
<feature type="binding site" evidence="1">
    <location>
        <position position="67"/>
    </location>
    <ligand>
        <name>shikimate</name>
        <dbReference type="ChEBI" id="CHEBI:36208"/>
    </ligand>
</feature>
<evidence type="ECO:0000313" key="8">
    <source>
        <dbReference type="Proteomes" id="UP000582213"/>
    </source>
</evidence>
<evidence type="ECO:0000259" key="3">
    <source>
        <dbReference type="Pfam" id="PF01488"/>
    </source>
</evidence>
<dbReference type="InterPro" id="IPR013708">
    <property type="entry name" value="Shikimate_DH-bd_N"/>
</dbReference>
<dbReference type="Pfam" id="PF01488">
    <property type="entry name" value="Shikimate_DH"/>
    <property type="match status" value="1"/>
</dbReference>
<dbReference type="PANTHER" id="PTHR21089:SF1">
    <property type="entry name" value="BIFUNCTIONAL 3-DEHYDROQUINATE DEHYDRATASE_SHIKIMATE DEHYDROGENASE, CHLOROPLASTIC"/>
    <property type="match status" value="1"/>
</dbReference>
<evidence type="ECO:0000313" key="6">
    <source>
        <dbReference type="EMBL" id="QGR17904.1"/>
    </source>
</evidence>
<comment type="catalytic activity">
    <reaction evidence="1">
        <text>shikimate + NADP(+) = 3-dehydroshikimate + NADPH + H(+)</text>
        <dbReference type="Rhea" id="RHEA:17737"/>
        <dbReference type="ChEBI" id="CHEBI:15378"/>
        <dbReference type="ChEBI" id="CHEBI:16630"/>
        <dbReference type="ChEBI" id="CHEBI:36208"/>
        <dbReference type="ChEBI" id="CHEBI:57783"/>
        <dbReference type="ChEBI" id="CHEBI:58349"/>
        <dbReference type="EC" id="1.1.1.25"/>
    </reaction>
</comment>
<dbReference type="InterPro" id="IPR006151">
    <property type="entry name" value="Shikm_DH/Glu-tRNA_Rdtase"/>
</dbReference>
<feature type="coiled-coil region" evidence="2">
    <location>
        <begin position="143"/>
        <end position="170"/>
    </location>
</feature>
<dbReference type="Pfam" id="PF08501">
    <property type="entry name" value="Shikimate_dh_N"/>
    <property type="match status" value="1"/>
</dbReference>
<feature type="domain" description="Shikimate dehydrogenase substrate binding N-terminal" evidence="4">
    <location>
        <begin position="13"/>
        <end position="93"/>
    </location>
</feature>
<keyword evidence="2" id="KW-0175">Coiled coil</keyword>
<feature type="active site" description="Proton acceptor" evidence="1">
    <location>
        <position position="71"/>
    </location>
</feature>
<proteinExistence type="inferred from homology"/>
<keyword evidence="1" id="KW-0521">NADP</keyword>
<comment type="caution">
    <text evidence="1">Lacks conserved residue(s) required for the propagation of feature annotation.</text>
</comment>
<comment type="subunit">
    <text evidence="1">Homodimer.</text>
</comment>
<dbReference type="RefSeq" id="WP_156015370.1">
    <property type="nucleotide sequence ID" value="NZ_CP045484.1"/>
</dbReference>
<dbReference type="SUPFAM" id="SSF51735">
    <property type="entry name" value="NAD(P)-binding Rossmann-fold domains"/>
    <property type="match status" value="1"/>
</dbReference>
<keyword evidence="7" id="KW-1185">Reference proteome</keyword>
<dbReference type="SUPFAM" id="SSF53223">
    <property type="entry name" value="Aminoacid dehydrogenase-like, N-terminal domain"/>
    <property type="match status" value="1"/>
</dbReference>
<dbReference type="EMBL" id="JACHFY010000009">
    <property type="protein sequence ID" value="MBB5254024.1"/>
    <property type="molecule type" value="Genomic_DNA"/>
</dbReference>
<feature type="binding site" evidence="1">
    <location>
        <position position="224"/>
    </location>
    <ligand>
        <name>NADP(+)</name>
        <dbReference type="ChEBI" id="CHEBI:58349"/>
    </ligand>
</feature>
<dbReference type="CDD" id="cd01065">
    <property type="entry name" value="NAD_bind_Shikimate_DH"/>
    <property type="match status" value="1"/>
</dbReference>
<comment type="pathway">
    <text evidence="1">Metabolic intermediate biosynthesis; chorismate biosynthesis; chorismate from D-erythrose 4-phosphate and phosphoenolpyruvate: step 4/7.</text>
</comment>
<dbReference type="GO" id="GO:0008652">
    <property type="term" value="P:amino acid biosynthetic process"/>
    <property type="evidence" value="ECO:0007669"/>
    <property type="project" value="UniProtKB-KW"/>
</dbReference>
<keyword evidence="1" id="KW-0028">Amino-acid biosynthesis</keyword>
<dbReference type="InterPro" id="IPR046346">
    <property type="entry name" value="Aminoacid_DH-like_N_sf"/>
</dbReference>
<dbReference type="GO" id="GO:0004764">
    <property type="term" value="F:shikimate 3-dehydrogenase (NADP+) activity"/>
    <property type="evidence" value="ECO:0007669"/>
    <property type="project" value="UniProtKB-UniRule"/>
</dbReference>
<dbReference type="EMBL" id="CP045484">
    <property type="protein sequence ID" value="QGR17904.1"/>
    <property type="molecule type" value="Genomic_DNA"/>
</dbReference>
<gene>
    <name evidence="1 6" type="primary">aroE</name>
    <name evidence="6" type="ORF">D1869_12500</name>
    <name evidence="5" type="ORF">HNQ62_001795</name>
</gene>
<sequence length="260" mass="29463">MLEINYDTKLLGVVGENISYTLSPAIHNYSFQELGINAVYLAFDIKSDEFKEIFPGLVKIAYGLNITIPYKEIAIKYVEAQSEAKRIGAINTIFNGKGYNTDYIAIKSLVQERIDKFETCTIFGAGGAARAAIFALHDLGCSINVINRSKEKAEKLIEEMRDKNIEIKIRYNCKSDIIVNSTPNPDFVPDECVNSKLVIDFVYKPVITSLIKRAQNKNIKTINGIEILVRQAMEAEKIWFGKSLEDEEVVNYLYARKLIW</sequence>
<evidence type="ECO:0000313" key="7">
    <source>
        <dbReference type="Proteomes" id="UP000427373"/>
    </source>
</evidence>
<dbReference type="InterPro" id="IPR022893">
    <property type="entry name" value="Shikimate_DH_fam"/>
</dbReference>
<dbReference type="InterPro" id="IPR036291">
    <property type="entry name" value="NAD(P)-bd_dom_sf"/>
</dbReference>
<evidence type="ECO:0000259" key="4">
    <source>
        <dbReference type="Pfam" id="PF08501"/>
    </source>
</evidence>
<evidence type="ECO:0000256" key="1">
    <source>
        <dbReference type="HAMAP-Rule" id="MF_00222"/>
    </source>
</evidence>
<dbReference type="EC" id="1.1.1.25" evidence="1"/>
<reference evidence="6 7" key="1">
    <citation type="submission" date="2019-10" db="EMBL/GenBank/DDBJ databases">
        <title>Genome Sequences from Six Type Strain Members of the Archaeal Family Sulfolobaceae: Acidianus ambivalens, Acidianus infernus, Metallosphaera prunae, Stygiolobus azoricus, Sulfolobus metallicus, and Sulfurisphaera ohwakuensis.</title>
        <authorList>
            <person name="Counts J.A."/>
            <person name="Kelly R.M."/>
        </authorList>
    </citation>
    <scope>NUCLEOTIDE SEQUENCE [LARGE SCALE GENOMIC DNA]</scope>
    <source>
        <strain evidence="6 7">TA-1</strain>
    </source>
</reference>
<dbReference type="KEGG" id="soh:D1869_12500"/>
<dbReference type="GO" id="GO:0009423">
    <property type="term" value="P:chorismate biosynthetic process"/>
    <property type="evidence" value="ECO:0007669"/>
    <property type="project" value="UniProtKB-UniRule"/>
</dbReference>
<dbReference type="GeneID" id="42802078"/>
<dbReference type="Gene3D" id="3.40.50.720">
    <property type="entry name" value="NAD(P)-binding Rossmann-like Domain"/>
    <property type="match status" value="1"/>
</dbReference>
<dbReference type="UniPathway" id="UPA00053">
    <property type="reaction ID" value="UER00087"/>
</dbReference>
<evidence type="ECO:0000256" key="2">
    <source>
        <dbReference type="SAM" id="Coils"/>
    </source>
</evidence>
<protein>
    <recommendedName>
        <fullName evidence="1">Shikimate dehydrogenase (NADP(+))</fullName>
        <shortName evidence="1">SDH</shortName>
        <ecNumber evidence="1">1.1.1.25</ecNumber>
    </recommendedName>
</protein>
<keyword evidence="1" id="KW-0057">Aromatic amino acid biosynthesis</keyword>
<feature type="domain" description="Quinate/shikimate 5-dehydrogenase/glutamyl-tRNA reductase" evidence="3">
    <location>
        <begin position="111"/>
        <end position="187"/>
    </location>
</feature>
<dbReference type="Gene3D" id="3.40.50.10860">
    <property type="entry name" value="Leucine Dehydrogenase, chain A, domain 1"/>
    <property type="match status" value="1"/>
</dbReference>
<feature type="binding site" evidence="1">
    <location>
        <begin position="21"/>
        <end position="23"/>
    </location>
    <ligand>
        <name>shikimate</name>
        <dbReference type="ChEBI" id="CHEBI:36208"/>
    </ligand>
</feature>
<feature type="binding site" evidence="1">
    <location>
        <position position="91"/>
    </location>
    <ligand>
        <name>shikimate</name>
        <dbReference type="ChEBI" id="CHEBI:36208"/>
    </ligand>
</feature>
<organism evidence="6 7">
    <name type="scientific">Sulfurisphaera ohwakuensis</name>
    <dbReference type="NCBI Taxonomy" id="69656"/>
    <lineage>
        <taxon>Archaea</taxon>
        <taxon>Thermoproteota</taxon>
        <taxon>Thermoprotei</taxon>
        <taxon>Sulfolobales</taxon>
        <taxon>Sulfolobaceae</taxon>
        <taxon>Sulfurisphaera</taxon>
    </lineage>
</organism>
<feature type="binding site" evidence="1">
    <location>
        <position position="203"/>
    </location>
    <ligand>
        <name>shikimate</name>
        <dbReference type="ChEBI" id="CHEBI:36208"/>
    </ligand>
</feature>
<feature type="binding site" evidence="1">
    <location>
        <position position="201"/>
    </location>
    <ligand>
        <name>NADP(+)</name>
        <dbReference type="ChEBI" id="CHEBI:58349"/>
    </ligand>
</feature>
<dbReference type="Proteomes" id="UP000582213">
    <property type="component" value="Unassembled WGS sequence"/>
</dbReference>
<evidence type="ECO:0000313" key="5">
    <source>
        <dbReference type="EMBL" id="MBB5254024.1"/>
    </source>
</evidence>
<dbReference type="OrthoDB" id="8744at2157"/>
<dbReference type="GO" id="GO:0009073">
    <property type="term" value="P:aromatic amino acid family biosynthetic process"/>
    <property type="evidence" value="ECO:0007669"/>
    <property type="project" value="UniProtKB-KW"/>
</dbReference>
<comment type="similarity">
    <text evidence="1">Belongs to the shikimate dehydrogenase family.</text>
</comment>
<dbReference type="PANTHER" id="PTHR21089">
    <property type="entry name" value="SHIKIMATE DEHYDROGENASE"/>
    <property type="match status" value="1"/>
</dbReference>
<comment type="function">
    <text evidence="1">Involved in the biosynthesis of the chorismate, which leads to the biosynthesis of aromatic amino acids. Catalyzes the reversible NADPH linked reduction of 3-dehydroshikimate (DHSA) to yield shikimate (SA).</text>
</comment>
<name>A0A650CJ67_SULOH</name>
<feature type="binding site" evidence="1">
    <location>
        <begin position="124"/>
        <end position="128"/>
    </location>
    <ligand>
        <name>NADP(+)</name>
        <dbReference type="ChEBI" id="CHEBI:58349"/>
    </ligand>
</feature>
<keyword evidence="1 6" id="KW-0560">Oxidoreductase</keyword>
<reference evidence="5 8" key="2">
    <citation type="submission" date="2020-08" db="EMBL/GenBank/DDBJ databases">
        <title>Genomic Encyclopedia of Type Strains, Phase IV (KMG-IV): sequencing the most valuable type-strain genomes for metagenomic binning, comparative biology and taxonomic classification.</title>
        <authorList>
            <person name="Goeker M."/>
        </authorList>
    </citation>
    <scope>NUCLEOTIDE SEQUENCE [LARGE SCALE GENOMIC DNA]</scope>
    <source>
        <strain evidence="5 8">DSM 12421</strain>
    </source>
</reference>
<accession>A0A650CJ67</accession>
<dbReference type="Proteomes" id="UP000427373">
    <property type="component" value="Chromosome"/>
</dbReference>
<dbReference type="AlphaFoldDB" id="A0A650CJ67"/>
<feature type="binding site" evidence="1">
    <location>
        <position position="231"/>
    </location>
    <ligand>
        <name>shikimate</name>
        <dbReference type="ChEBI" id="CHEBI:36208"/>
    </ligand>
</feature>
<dbReference type="HAMAP" id="MF_00222">
    <property type="entry name" value="Shikimate_DH_AroE"/>
    <property type="match status" value="1"/>
</dbReference>